<dbReference type="PANTHER" id="PTHR48111:SF1">
    <property type="entry name" value="TWO-COMPONENT RESPONSE REGULATOR ORR33"/>
    <property type="match status" value="1"/>
</dbReference>
<dbReference type="InterPro" id="IPR011006">
    <property type="entry name" value="CheY-like_superfamily"/>
</dbReference>
<protein>
    <submittedName>
        <fullName evidence="8">Histidine kinase</fullName>
    </submittedName>
</protein>
<feature type="domain" description="Response regulatory" evidence="7">
    <location>
        <begin position="3"/>
        <end position="119"/>
    </location>
</feature>
<dbReference type="GO" id="GO:0000156">
    <property type="term" value="F:phosphorelay response regulator activity"/>
    <property type="evidence" value="ECO:0007669"/>
    <property type="project" value="TreeGrafter"/>
</dbReference>
<dbReference type="GO" id="GO:0006355">
    <property type="term" value="P:regulation of DNA-templated transcription"/>
    <property type="evidence" value="ECO:0007669"/>
    <property type="project" value="TreeGrafter"/>
</dbReference>
<dbReference type="Gene3D" id="3.40.50.2300">
    <property type="match status" value="1"/>
</dbReference>
<gene>
    <name evidence="8" type="ORF">ADL15_05965</name>
</gene>
<dbReference type="SUPFAM" id="SSF52172">
    <property type="entry name" value="CheY-like"/>
    <property type="match status" value="1"/>
</dbReference>
<evidence type="ECO:0000256" key="3">
    <source>
        <dbReference type="ARBA" id="ARBA00023015"/>
    </source>
</evidence>
<dbReference type="SMART" id="SM00448">
    <property type="entry name" value="REC"/>
    <property type="match status" value="1"/>
</dbReference>
<evidence type="ECO:0000313" key="8">
    <source>
        <dbReference type="EMBL" id="KUL40769.1"/>
    </source>
</evidence>
<proteinExistence type="predicted"/>
<evidence type="ECO:0000256" key="5">
    <source>
        <dbReference type="ARBA" id="ARBA00023163"/>
    </source>
</evidence>
<keyword evidence="1 6" id="KW-0597">Phosphoprotein</keyword>
<keyword evidence="5" id="KW-0804">Transcription</keyword>
<evidence type="ECO:0000256" key="2">
    <source>
        <dbReference type="ARBA" id="ARBA00023012"/>
    </source>
</evidence>
<dbReference type="PANTHER" id="PTHR48111">
    <property type="entry name" value="REGULATOR OF RPOS"/>
    <property type="match status" value="1"/>
</dbReference>
<keyword evidence="2" id="KW-0902">Two-component regulatory system</keyword>
<dbReference type="OrthoDB" id="3197131at2"/>
<dbReference type="Proteomes" id="UP000053244">
    <property type="component" value="Unassembled WGS sequence"/>
</dbReference>
<dbReference type="InterPro" id="IPR001789">
    <property type="entry name" value="Sig_transdc_resp-reg_receiver"/>
</dbReference>
<keyword evidence="8" id="KW-0808">Transferase</keyword>
<evidence type="ECO:0000256" key="1">
    <source>
        <dbReference type="ARBA" id="ARBA00022553"/>
    </source>
</evidence>
<keyword evidence="8" id="KW-0418">Kinase</keyword>
<evidence type="ECO:0000256" key="6">
    <source>
        <dbReference type="PROSITE-ProRule" id="PRU00169"/>
    </source>
</evidence>
<dbReference type="RefSeq" id="WP_067685598.1">
    <property type="nucleotide sequence ID" value="NZ_LLZH01000024.1"/>
</dbReference>
<name>A0A0X3V7G9_9ACTN</name>
<keyword evidence="9" id="KW-1185">Reference proteome</keyword>
<accession>A0A0X3V7G9</accession>
<evidence type="ECO:0000256" key="4">
    <source>
        <dbReference type="ARBA" id="ARBA00023125"/>
    </source>
</evidence>
<dbReference type="InterPro" id="IPR039420">
    <property type="entry name" value="WalR-like"/>
</dbReference>
<dbReference type="Pfam" id="PF00072">
    <property type="entry name" value="Response_reg"/>
    <property type="match status" value="1"/>
</dbReference>
<dbReference type="GO" id="GO:0016301">
    <property type="term" value="F:kinase activity"/>
    <property type="evidence" value="ECO:0007669"/>
    <property type="project" value="UniProtKB-KW"/>
</dbReference>
<reference evidence="8 9" key="1">
    <citation type="submission" date="2015-10" db="EMBL/GenBank/DDBJ databases">
        <authorList>
            <person name="Gilbert D.G."/>
        </authorList>
    </citation>
    <scope>NUCLEOTIDE SEQUENCE [LARGE SCALE GENOMIC DNA]</scope>
    <source>
        <strain evidence="8 9">NRRL B-16712</strain>
    </source>
</reference>
<dbReference type="PROSITE" id="PS50110">
    <property type="entry name" value="RESPONSE_REGULATORY"/>
    <property type="match status" value="1"/>
</dbReference>
<feature type="modified residue" description="4-aspartylphosphate" evidence="6">
    <location>
        <position position="52"/>
    </location>
</feature>
<evidence type="ECO:0000259" key="7">
    <source>
        <dbReference type="PROSITE" id="PS50110"/>
    </source>
</evidence>
<keyword evidence="3" id="KW-0805">Transcription regulation</keyword>
<dbReference type="EMBL" id="LLZH01000024">
    <property type="protein sequence ID" value="KUL40769.1"/>
    <property type="molecule type" value="Genomic_DNA"/>
</dbReference>
<dbReference type="GO" id="GO:0005829">
    <property type="term" value="C:cytosol"/>
    <property type="evidence" value="ECO:0007669"/>
    <property type="project" value="TreeGrafter"/>
</dbReference>
<organism evidence="8 9">
    <name type="scientific">Actinoplanes awajinensis subsp. mycoplanecinus</name>
    <dbReference type="NCBI Taxonomy" id="135947"/>
    <lineage>
        <taxon>Bacteria</taxon>
        <taxon>Bacillati</taxon>
        <taxon>Actinomycetota</taxon>
        <taxon>Actinomycetes</taxon>
        <taxon>Micromonosporales</taxon>
        <taxon>Micromonosporaceae</taxon>
        <taxon>Actinoplanes</taxon>
    </lineage>
</organism>
<dbReference type="AlphaFoldDB" id="A0A0X3V7G9"/>
<dbReference type="GO" id="GO:0000976">
    <property type="term" value="F:transcription cis-regulatory region binding"/>
    <property type="evidence" value="ECO:0007669"/>
    <property type="project" value="TreeGrafter"/>
</dbReference>
<keyword evidence="4" id="KW-0238">DNA-binding</keyword>
<dbReference type="CDD" id="cd17574">
    <property type="entry name" value="REC_OmpR"/>
    <property type="match status" value="1"/>
</dbReference>
<dbReference type="GO" id="GO:0032993">
    <property type="term" value="C:protein-DNA complex"/>
    <property type="evidence" value="ECO:0007669"/>
    <property type="project" value="TreeGrafter"/>
</dbReference>
<sequence length="124" mass="13071">MTSVLVVDDDPTVLEIVETVLRSGGLEVSTRLTGRDGLRAAHEHVPDIAVLDVTMPGMTGLEVCRALRDDAETADIPIILLTGRGQWLDVASGFDAGADDYLVKPFTAQDLLTRVAALTAPGSA</sequence>
<evidence type="ECO:0000313" key="9">
    <source>
        <dbReference type="Proteomes" id="UP000053244"/>
    </source>
</evidence>
<comment type="caution">
    <text evidence="8">The sequence shown here is derived from an EMBL/GenBank/DDBJ whole genome shotgun (WGS) entry which is preliminary data.</text>
</comment>